<dbReference type="EMBL" id="AP024601">
    <property type="protein sequence ID" value="BCU81912.1"/>
    <property type="molecule type" value="Genomic_DNA"/>
</dbReference>
<reference evidence="1" key="2">
    <citation type="journal article" date="2021" name="Microbiol. Resour. Announc.">
        <title>Complete Genome Sequence of Polycladomyces abyssicola JIR-001T, Isolated from Hemipelagic Sediment in Deep Seawater.</title>
        <authorList>
            <person name="Tsubouchi T."/>
            <person name="Kaneko Y."/>
        </authorList>
    </citation>
    <scope>NUCLEOTIDE SEQUENCE</scope>
    <source>
        <strain evidence="1">JIR-001</strain>
    </source>
</reference>
<keyword evidence="2" id="KW-1185">Reference proteome</keyword>
<dbReference type="Proteomes" id="UP000677436">
    <property type="component" value="Chromosome"/>
</dbReference>
<gene>
    <name evidence="1" type="ORF">JIR001_16950</name>
</gene>
<proteinExistence type="predicted"/>
<evidence type="ECO:0000313" key="2">
    <source>
        <dbReference type="Proteomes" id="UP000677436"/>
    </source>
</evidence>
<name>A0A8D5UEM5_9BACL</name>
<evidence type="ECO:0000313" key="1">
    <source>
        <dbReference type="EMBL" id="BCU81912.1"/>
    </source>
</evidence>
<dbReference type="KEGG" id="pabs:JIR001_16950"/>
<accession>A0A8D5UEM5</accession>
<protein>
    <submittedName>
        <fullName evidence="1">Uncharacterized protein</fullName>
    </submittedName>
</protein>
<reference evidence="1" key="1">
    <citation type="journal article" date="2013" name="Int. J. Syst. Evol. Microbiol.">
        <title>Polycladomyces abyssicola gen. nov., sp. nov., a thermophilic filamentous bacterium isolated from hemipelagic sediment.</title>
        <authorList>
            <person name="Tsubouchi T."/>
            <person name="Shimane Y."/>
            <person name="Mori K."/>
            <person name="Usui K."/>
            <person name="Hiraki T."/>
            <person name="Tame A."/>
            <person name="Uematsu K."/>
            <person name="Maruyama T."/>
            <person name="Hatada Y."/>
        </authorList>
    </citation>
    <scope>NUCLEOTIDE SEQUENCE</scope>
    <source>
        <strain evidence="1">JIR-001</strain>
    </source>
</reference>
<organism evidence="1 2">
    <name type="scientific">Polycladomyces abyssicola</name>
    <dbReference type="NCBI Taxonomy" id="1125966"/>
    <lineage>
        <taxon>Bacteria</taxon>
        <taxon>Bacillati</taxon>
        <taxon>Bacillota</taxon>
        <taxon>Bacilli</taxon>
        <taxon>Bacillales</taxon>
        <taxon>Thermoactinomycetaceae</taxon>
        <taxon>Polycladomyces</taxon>
    </lineage>
</organism>
<dbReference type="AlphaFoldDB" id="A0A8D5UEM5"/>
<sequence>MAMAGKPASTIPCNARITNNSEKLGLNAARIDKTEESISETVMMGLRPFDSDTNEMINMHTARAPVVSDNDRLADAGET</sequence>